<dbReference type="Gene3D" id="1.10.287.130">
    <property type="match status" value="1"/>
</dbReference>
<dbReference type="InterPro" id="IPR036097">
    <property type="entry name" value="HisK_dim/P_sf"/>
</dbReference>
<dbReference type="Pfam" id="PF02518">
    <property type="entry name" value="HATPase_c"/>
    <property type="match status" value="1"/>
</dbReference>
<dbReference type="InterPro" id="IPR001789">
    <property type="entry name" value="Sig_transdc_resp-reg_receiver"/>
</dbReference>
<feature type="domain" description="Histidine kinase" evidence="9">
    <location>
        <begin position="840"/>
        <end position="1055"/>
    </location>
</feature>
<feature type="domain" description="HTH araC/xylS-type" evidence="8">
    <location>
        <begin position="1251"/>
        <end position="1350"/>
    </location>
</feature>
<dbReference type="CDD" id="cd00156">
    <property type="entry name" value="REC"/>
    <property type="match status" value="1"/>
</dbReference>
<feature type="domain" description="Response regulatory" evidence="10">
    <location>
        <begin position="1104"/>
        <end position="1219"/>
    </location>
</feature>
<evidence type="ECO:0000256" key="2">
    <source>
        <dbReference type="ARBA" id="ARBA00012438"/>
    </source>
</evidence>
<sequence>MKKFFTVHFLINVNLTVKLICILLLTTLKINAADKEPIEYLSIENGLSNNSVTAIFQDHYGFMWFGTYDGLNRYDGYSFKVFKNHWGNEGSLINNHIICIAEDHENRVWIGTEKGMVYYNYSDSKIYPVYYHPLNNGKVKKAISRINSLVTDAVGNLYAATEENGLLICKKGTDVCEQVINLNNTKAYNIQKLLVDKKDRLWIFINGVGLCQFNAGLNKMVVVNTQLKNVNCITPDARNAFLWMGNEGGLYKYNIAQNQIINLNLSGYKLTNNNIMHLYLDKQERVWIATDGGGVNIIDPSTQKVSYILPGEQKGALSSGAVYDIYEDSDARKWIATLRGGLNIIDYKNHQFTSITHDPQNKNSLVNNFTRSFCEDVDKNIWIGTSGGGLSYWNPRLNSYTNYIHNEADPNSLSSDFVMSIVNDHQNKIWIATFNGGINLFNKNNHTFKHYTCFNTYTKVEDRNAWRLFEDSKFNLWASATRGGALYLYNREKDKFELFDHRLVNINCFLEDKNGALWAGTNSELVKIDIKDKRHQVTNINSAVYAIHEDKKGNFWIGTDGGGLLLFNRANRSTVRYTETNGLADNAVINILEDNSGFLWLSTYNGISRFNPAAKTFKNYYASDGLQSNQFNYNAALKLRSGEFLFGGIKGFNRFNPDSVKTSVSAPKVFLTGFRVNNVPIEQDARYKDKGAINLQNITIPYDKAVISIDFVAIEYSFPDKILYAYYLEGWDHVWNNSGKVKVANYSRLNEGNYILRIKSTNSDGVWSNDQRIVYITVLPPWYRTWWAWCIYIGLAVALVYYYLLYKARQTKLQHEIEIAYIKADKEKELNERKLSFFTNISHEFRTPLTLIINPIKDMLNSSSKNNAVDNDLNIVYRNARRLLSLVDQLLLFRKTESENDRLKIVKLNFAHLCHEVYLCFTHQAKIKNIDYVFECDTDNIELYADREKIEIALFNLVSNALKFTPDGGCVSLIIVEQEDEITVSVTDTGCGIPENIGDRLFEKFYKVQNGAAVKTGFGIGLYLVKNFINSHNGEIAYQSTASGTTFLIQLKKGKAHFSNNLIFEDISDGSIYLEELIEELPEKSTAGNNEPISLDMMISDQQSMLIIDDNEEIREYIKRIFKIHYKLYEASNGEDGFKLIKDFLPDIVICDVMMQAMSGIELCRLIKDDLSLNHIPVILLTAQLTPEIKLQGIEVGAYDCISKPFEKELLMARIGAILKNRSNLQKYFYNEVTLQSNNLKISEEYKDFLNKCIAVVEDYLNDADFNIKTLASELGMSHSNLYKKVKSISGQSVNGFVRFIRLRKAAELLINTNCNVNEAAYRVGLNDIKYFREQFHKIFGMNPSEFIKKHRVAFHKHYLLDNQVNKD</sequence>
<proteinExistence type="predicted"/>
<dbReference type="Pfam" id="PF00512">
    <property type="entry name" value="HisKA"/>
    <property type="match status" value="1"/>
</dbReference>
<dbReference type="CDD" id="cd00082">
    <property type="entry name" value="HisKA"/>
    <property type="match status" value="1"/>
</dbReference>
<evidence type="ECO:0000256" key="5">
    <source>
        <dbReference type="ARBA" id="ARBA00023163"/>
    </source>
</evidence>
<dbReference type="InterPro" id="IPR036890">
    <property type="entry name" value="HATPase_C_sf"/>
</dbReference>
<dbReference type="InterPro" id="IPR011123">
    <property type="entry name" value="Y_Y_Y"/>
</dbReference>
<dbReference type="PROSITE" id="PS50109">
    <property type="entry name" value="HIS_KIN"/>
    <property type="match status" value="1"/>
</dbReference>
<dbReference type="PANTHER" id="PTHR43547">
    <property type="entry name" value="TWO-COMPONENT HISTIDINE KINASE"/>
    <property type="match status" value="1"/>
</dbReference>
<evidence type="ECO:0000256" key="1">
    <source>
        <dbReference type="ARBA" id="ARBA00000085"/>
    </source>
</evidence>
<dbReference type="InterPro" id="IPR004358">
    <property type="entry name" value="Sig_transdc_His_kin-like_C"/>
</dbReference>
<keyword evidence="12" id="KW-1185">Reference proteome</keyword>
<dbReference type="SUPFAM" id="SSF46689">
    <property type="entry name" value="Homeodomain-like"/>
    <property type="match status" value="1"/>
</dbReference>
<organism evidence="11 12">
    <name type="scientific">Mucilaginibacter boryungensis</name>
    <dbReference type="NCBI Taxonomy" id="768480"/>
    <lineage>
        <taxon>Bacteria</taxon>
        <taxon>Pseudomonadati</taxon>
        <taxon>Bacteroidota</taxon>
        <taxon>Sphingobacteriia</taxon>
        <taxon>Sphingobacteriales</taxon>
        <taxon>Sphingobacteriaceae</taxon>
        <taxon>Mucilaginibacter</taxon>
    </lineage>
</organism>
<dbReference type="Gene3D" id="1.10.10.60">
    <property type="entry name" value="Homeodomain-like"/>
    <property type="match status" value="1"/>
</dbReference>
<keyword evidence="4" id="KW-0805">Transcription regulation</keyword>
<dbReference type="Gene3D" id="2.60.40.10">
    <property type="entry name" value="Immunoglobulins"/>
    <property type="match status" value="1"/>
</dbReference>
<dbReference type="Gene3D" id="2.130.10.10">
    <property type="entry name" value="YVTN repeat-like/Quinoprotein amine dehydrogenase"/>
    <property type="match status" value="2"/>
</dbReference>
<dbReference type="CDD" id="cd00075">
    <property type="entry name" value="HATPase"/>
    <property type="match status" value="1"/>
</dbReference>
<feature type="modified residue" description="4-aspartylphosphate" evidence="6">
    <location>
        <position position="1152"/>
    </location>
</feature>
<evidence type="ECO:0000259" key="9">
    <source>
        <dbReference type="PROSITE" id="PS50109"/>
    </source>
</evidence>
<dbReference type="SMART" id="SM00388">
    <property type="entry name" value="HisKA"/>
    <property type="match status" value="1"/>
</dbReference>
<dbReference type="RefSeq" id="WP_194105159.1">
    <property type="nucleotide sequence ID" value="NZ_JADFFM010000001.1"/>
</dbReference>
<dbReference type="InterPro" id="IPR003661">
    <property type="entry name" value="HisK_dim/P_dom"/>
</dbReference>
<protein>
    <recommendedName>
        <fullName evidence="2">histidine kinase</fullName>
        <ecNumber evidence="2">2.7.13.3</ecNumber>
    </recommendedName>
</protein>
<dbReference type="Pfam" id="PF07495">
    <property type="entry name" value="Y_Y_Y"/>
    <property type="match status" value="1"/>
</dbReference>
<gene>
    <name evidence="11" type="ORF">IRJ18_05315</name>
</gene>
<comment type="caution">
    <text evidence="11">The sequence shown here is derived from an EMBL/GenBank/DDBJ whole genome shotgun (WGS) entry which is preliminary data.</text>
</comment>
<dbReference type="EC" id="2.7.13.3" evidence="2"/>
<dbReference type="Gene3D" id="3.30.565.10">
    <property type="entry name" value="Histidine kinase-like ATPase, C-terminal domain"/>
    <property type="match status" value="1"/>
</dbReference>
<dbReference type="EMBL" id="JADFFM010000001">
    <property type="protein sequence ID" value="MBE9665771.1"/>
    <property type="molecule type" value="Genomic_DNA"/>
</dbReference>
<name>A0ABR9XEX4_9SPHI</name>
<dbReference type="SUPFAM" id="SSF55874">
    <property type="entry name" value="ATPase domain of HSP90 chaperone/DNA topoisomerase II/histidine kinase"/>
    <property type="match status" value="1"/>
</dbReference>
<evidence type="ECO:0000313" key="11">
    <source>
        <dbReference type="EMBL" id="MBE9665771.1"/>
    </source>
</evidence>
<dbReference type="PRINTS" id="PR00344">
    <property type="entry name" value="BCTRLSENSOR"/>
</dbReference>
<dbReference type="SUPFAM" id="SSF52172">
    <property type="entry name" value="CheY-like"/>
    <property type="match status" value="1"/>
</dbReference>
<dbReference type="PROSITE" id="PS01124">
    <property type="entry name" value="HTH_ARAC_FAMILY_2"/>
    <property type="match status" value="1"/>
</dbReference>
<dbReference type="SMART" id="SM00448">
    <property type="entry name" value="REC"/>
    <property type="match status" value="1"/>
</dbReference>
<dbReference type="SMART" id="SM00387">
    <property type="entry name" value="HATPase_c"/>
    <property type="match status" value="1"/>
</dbReference>
<keyword evidence="3 6" id="KW-0597">Phosphoprotein</keyword>
<dbReference type="SUPFAM" id="SSF63829">
    <property type="entry name" value="Calcium-dependent phosphotriesterase"/>
    <property type="match status" value="3"/>
</dbReference>
<evidence type="ECO:0000259" key="10">
    <source>
        <dbReference type="PROSITE" id="PS50110"/>
    </source>
</evidence>
<accession>A0ABR9XEX4</accession>
<feature type="transmembrane region" description="Helical" evidence="7">
    <location>
        <begin position="786"/>
        <end position="805"/>
    </location>
</feature>
<evidence type="ECO:0000313" key="12">
    <source>
        <dbReference type="Proteomes" id="UP000632774"/>
    </source>
</evidence>
<evidence type="ECO:0000256" key="6">
    <source>
        <dbReference type="PROSITE-ProRule" id="PRU00169"/>
    </source>
</evidence>
<comment type="catalytic activity">
    <reaction evidence="1">
        <text>ATP + protein L-histidine = ADP + protein N-phospho-L-histidine.</text>
        <dbReference type="EC" id="2.7.13.3"/>
    </reaction>
</comment>
<dbReference type="Proteomes" id="UP000632774">
    <property type="component" value="Unassembled WGS sequence"/>
</dbReference>
<dbReference type="Gene3D" id="3.40.50.2300">
    <property type="match status" value="1"/>
</dbReference>
<reference evidence="11 12" key="1">
    <citation type="submission" date="2020-10" db="EMBL/GenBank/DDBJ databases">
        <title>Mucilaginibacter mali sp. nov., isolated from rhizosphere soil of apple orchard.</title>
        <authorList>
            <person name="Lee J.-S."/>
            <person name="Kim H.S."/>
            <person name="Kim J.-S."/>
        </authorList>
    </citation>
    <scope>NUCLEOTIDE SEQUENCE [LARGE SCALE GENOMIC DNA]</scope>
    <source>
        <strain evidence="11 12">KCTC 23157</strain>
    </source>
</reference>
<dbReference type="PROSITE" id="PS50110">
    <property type="entry name" value="RESPONSE_REGULATORY"/>
    <property type="match status" value="1"/>
</dbReference>
<dbReference type="Pfam" id="PF00072">
    <property type="entry name" value="Response_reg"/>
    <property type="match status" value="1"/>
</dbReference>
<dbReference type="Pfam" id="PF07494">
    <property type="entry name" value="Reg_prop"/>
    <property type="match status" value="8"/>
</dbReference>
<evidence type="ECO:0000256" key="3">
    <source>
        <dbReference type="ARBA" id="ARBA00022553"/>
    </source>
</evidence>
<dbReference type="InterPro" id="IPR013783">
    <property type="entry name" value="Ig-like_fold"/>
</dbReference>
<keyword evidence="7" id="KW-1133">Transmembrane helix</keyword>
<dbReference type="InterPro" id="IPR009057">
    <property type="entry name" value="Homeodomain-like_sf"/>
</dbReference>
<dbReference type="InterPro" id="IPR018060">
    <property type="entry name" value="HTH_AraC"/>
</dbReference>
<dbReference type="PANTHER" id="PTHR43547:SF2">
    <property type="entry name" value="HYBRID SIGNAL TRANSDUCTION HISTIDINE KINASE C"/>
    <property type="match status" value="1"/>
</dbReference>
<evidence type="ECO:0000259" key="8">
    <source>
        <dbReference type="PROSITE" id="PS01124"/>
    </source>
</evidence>
<dbReference type="InterPro" id="IPR003594">
    <property type="entry name" value="HATPase_dom"/>
</dbReference>
<dbReference type="InterPro" id="IPR011006">
    <property type="entry name" value="CheY-like_superfamily"/>
</dbReference>
<keyword evidence="7" id="KW-0472">Membrane</keyword>
<dbReference type="InterPro" id="IPR011110">
    <property type="entry name" value="Reg_prop"/>
</dbReference>
<evidence type="ECO:0000256" key="7">
    <source>
        <dbReference type="SAM" id="Phobius"/>
    </source>
</evidence>
<keyword evidence="7" id="KW-0812">Transmembrane</keyword>
<dbReference type="InterPro" id="IPR005467">
    <property type="entry name" value="His_kinase_dom"/>
</dbReference>
<dbReference type="Pfam" id="PF12833">
    <property type="entry name" value="HTH_18"/>
    <property type="match status" value="1"/>
</dbReference>
<evidence type="ECO:0000256" key="4">
    <source>
        <dbReference type="ARBA" id="ARBA00023015"/>
    </source>
</evidence>
<dbReference type="InterPro" id="IPR015943">
    <property type="entry name" value="WD40/YVTN_repeat-like_dom_sf"/>
</dbReference>
<dbReference type="SUPFAM" id="SSF47384">
    <property type="entry name" value="Homodimeric domain of signal transducing histidine kinase"/>
    <property type="match status" value="1"/>
</dbReference>
<dbReference type="SMART" id="SM00342">
    <property type="entry name" value="HTH_ARAC"/>
    <property type="match status" value="1"/>
</dbReference>
<keyword evidence="5" id="KW-0804">Transcription</keyword>